<keyword evidence="2" id="KW-1133">Transmembrane helix</keyword>
<keyword evidence="2" id="KW-0812">Transmembrane</keyword>
<dbReference type="VEuPathDB" id="PlasmoDB:PCOAH_00007380"/>
<dbReference type="EMBL" id="CP016242">
    <property type="protein sequence ID" value="ANQ06462.1"/>
    <property type="molecule type" value="Genomic_DNA"/>
</dbReference>
<dbReference type="RefSeq" id="XP_019913157.1">
    <property type="nucleotide sequence ID" value="XM_020057548.1"/>
</dbReference>
<feature type="compositionally biased region" description="Basic and acidic residues" evidence="1">
    <location>
        <begin position="290"/>
        <end position="300"/>
    </location>
</feature>
<gene>
    <name evidence="3" type="ORF">PCOAH_00007380</name>
</gene>
<dbReference type="GeneID" id="30907461"/>
<protein>
    <submittedName>
        <fullName evidence="3">Uncharacterized protein</fullName>
    </submittedName>
</protein>
<feature type="compositionally biased region" description="Polar residues" evidence="1">
    <location>
        <begin position="301"/>
        <end position="326"/>
    </location>
</feature>
<name>A0A1B1DUM7_9APIC</name>
<feature type="transmembrane region" description="Helical" evidence="2">
    <location>
        <begin position="16"/>
        <end position="33"/>
    </location>
</feature>
<evidence type="ECO:0000256" key="1">
    <source>
        <dbReference type="SAM" id="MobiDB-lite"/>
    </source>
</evidence>
<reference evidence="4" key="1">
    <citation type="submission" date="2016-06" db="EMBL/GenBank/DDBJ databases">
        <title>First high quality genome sequence of Plasmodium coatneyi using continuous long reads from single molecule, real-time sequencing.</title>
        <authorList>
            <person name="Chien J.-T."/>
            <person name="Pakala S.B."/>
            <person name="Geraldo J.A."/>
            <person name="Lapp S.A."/>
            <person name="Barnwell J.W."/>
            <person name="Kissinger J.C."/>
            <person name="Galinski M.R."/>
            <person name="Humphrey J.C."/>
        </authorList>
    </citation>
    <scope>NUCLEOTIDE SEQUENCE [LARGE SCALE GENOMIC DNA]</scope>
    <source>
        <strain evidence="4">Hackeri</strain>
    </source>
</reference>
<keyword evidence="2" id="KW-0472">Membrane</keyword>
<sequence>MINPSGERFDDERRSCFKYFVTLMFLLMLMLILRKQKEEEEEMSNRAKMNLRQSENYRNFAFSYLREISFLKYDSAVYISPNRKIIPSIRYINSSTVYVQGYDNILHNFENVSVGINEEKNNFYIYAEANNRQENGTCADNACGDADSGIINTVLVDTTLFRNMQIGSCQEKDTSMCFFVFVQLSKSKCYNFNNLSYSCHANNTVKNPNVFLANSYCYVVLASSKVERIYEFIKEKLMGKDPFNEKTSTKDVEIVTHFCGNLLNQIATIDAVNARLLFVQRYIRKIDKVEQDQSNERSDKNSPSTSNGDSPNADDQTNIPVNFNTEENQKEEDQRYTKSYLYNDNFKNENNMNALKLRISYHLTVISLASENRDIIEYVEYAKDKPEFCLFPPIHIAFDEQSNFYYIVQHENNGFLNFIFISPSTLVVYYTLKIREFYSGWLLNSSRDYDSKGLILFGEYPPYEDELHVWDIRNLQHRKYLVNIIKTY</sequence>
<evidence type="ECO:0000256" key="2">
    <source>
        <dbReference type="SAM" id="Phobius"/>
    </source>
</evidence>
<dbReference type="AlphaFoldDB" id="A0A1B1DUM7"/>
<dbReference type="Proteomes" id="UP000092716">
    <property type="component" value="Chromosome 4"/>
</dbReference>
<feature type="region of interest" description="Disordered" evidence="1">
    <location>
        <begin position="290"/>
        <end position="334"/>
    </location>
</feature>
<dbReference type="KEGG" id="pcot:PCOAH_00007380"/>
<evidence type="ECO:0000313" key="3">
    <source>
        <dbReference type="EMBL" id="ANQ06462.1"/>
    </source>
</evidence>
<organism evidence="3 4">
    <name type="scientific">Plasmodium coatneyi</name>
    <dbReference type="NCBI Taxonomy" id="208452"/>
    <lineage>
        <taxon>Eukaryota</taxon>
        <taxon>Sar</taxon>
        <taxon>Alveolata</taxon>
        <taxon>Apicomplexa</taxon>
        <taxon>Aconoidasida</taxon>
        <taxon>Haemosporida</taxon>
        <taxon>Plasmodiidae</taxon>
        <taxon>Plasmodium</taxon>
    </lineage>
</organism>
<accession>A0A1B1DUM7</accession>
<evidence type="ECO:0000313" key="4">
    <source>
        <dbReference type="Proteomes" id="UP000092716"/>
    </source>
</evidence>
<keyword evidence="4" id="KW-1185">Reference proteome</keyword>
<dbReference type="OrthoDB" id="331240at2759"/>
<proteinExistence type="predicted"/>